<comment type="similarity">
    <text evidence="4">Belongs to the MshB deacetylase family.</text>
</comment>
<evidence type="ECO:0000256" key="3">
    <source>
        <dbReference type="ARBA" id="ARBA00022833"/>
    </source>
</evidence>
<dbReference type="PANTHER" id="PTHR12993">
    <property type="entry name" value="N-ACETYLGLUCOSAMINYL-PHOSPHATIDYLINOSITOL DE-N-ACETYLASE-RELATED"/>
    <property type="match status" value="1"/>
</dbReference>
<dbReference type="GO" id="GO:0008270">
    <property type="term" value="F:zinc ion binding"/>
    <property type="evidence" value="ECO:0007669"/>
    <property type="project" value="UniProtKB-UniRule"/>
</dbReference>
<dbReference type="STRING" id="292462.AWC05_15815"/>
<dbReference type="NCBIfam" id="TIGR03445">
    <property type="entry name" value="mycothiol_MshB"/>
    <property type="match status" value="1"/>
</dbReference>
<dbReference type="GO" id="GO:0035595">
    <property type="term" value="F:N-acetylglucosaminylinositol deacetylase activity"/>
    <property type="evidence" value="ECO:0007669"/>
    <property type="project" value="UniProtKB-EC"/>
</dbReference>
<dbReference type="PANTHER" id="PTHR12993:SF26">
    <property type="entry name" value="1D-MYO-INOSITOL 2-ACETAMIDO-2-DEOXY-ALPHA-D-GLUCOPYRANOSIDE DEACETYLASE"/>
    <property type="match status" value="1"/>
</dbReference>
<comment type="function">
    <text evidence="4">Catalyzes the deacetylation of 1D-myo-inositol 2-acetamido-2-deoxy-alpha-D-glucopyranoside (GlcNAc-Ins) in the mycothiol biosynthesis pathway.</text>
</comment>
<dbReference type="OrthoDB" id="158614at2"/>
<keyword evidence="2 4" id="KW-0378">Hydrolase</keyword>
<sequence length="304" mass="32209">MAETARLLFVHAHPDDESLSNGATIAYYAARGAQVSVVTCTLGEEGEVIGDRWAELAFDRADQLGGYRIGELTAALQALGVGAPLYLGGAGRWRDSGMEGTEKRRRERFIDADEREVVGALVDIIRRLRPHVVVTYDPNGGYGHPDHIRAHTVTTAAVAAAGPGPEGADYPGEPWEVPKFYWTVLAVNAFLAGWHALGPDDLLPGWTIPPQEEFDFGFSDDAIDAVVAAPPDALAAKVAALAAHATQVVVGPTGRACALSNNMALPILGEEHYVLVAGTAGDRDGRGWETDLLAGLNLGEPATR</sequence>
<gene>
    <name evidence="4" type="primary">mshB</name>
    <name evidence="5" type="ORF">AWC05_15815</name>
</gene>
<evidence type="ECO:0000313" key="5">
    <source>
        <dbReference type="EMBL" id="ORV55288.1"/>
    </source>
</evidence>
<keyword evidence="3 4" id="KW-0862">Zinc</keyword>
<dbReference type="InterPro" id="IPR024078">
    <property type="entry name" value="LmbE-like_dom_sf"/>
</dbReference>
<evidence type="ECO:0000256" key="1">
    <source>
        <dbReference type="ARBA" id="ARBA00022723"/>
    </source>
</evidence>
<reference evidence="5 6" key="1">
    <citation type="submission" date="2016-01" db="EMBL/GenBank/DDBJ databases">
        <title>The new phylogeny of the genus Mycobacterium.</title>
        <authorList>
            <person name="Tarcisio F."/>
            <person name="Conor M."/>
            <person name="Antonella G."/>
            <person name="Elisabetta G."/>
            <person name="Giulia F.S."/>
            <person name="Sara T."/>
            <person name="Anna F."/>
            <person name="Clotilde B."/>
            <person name="Roberto B."/>
            <person name="Veronica D.S."/>
            <person name="Fabio R."/>
            <person name="Monica P."/>
            <person name="Olivier J."/>
            <person name="Enrico T."/>
            <person name="Nicola S."/>
        </authorList>
    </citation>
    <scope>NUCLEOTIDE SEQUENCE [LARGE SCALE GENOMIC DNA]</scope>
    <source>
        <strain evidence="5 6">DSM 44852</strain>
    </source>
</reference>
<name>A0A1X1UEX7_MYCFL</name>
<evidence type="ECO:0000313" key="6">
    <source>
        <dbReference type="Proteomes" id="UP000193010"/>
    </source>
</evidence>
<proteinExistence type="inferred from homology"/>
<feature type="binding site" evidence="4">
    <location>
        <position position="13"/>
    </location>
    <ligand>
        <name>Zn(2+)</name>
        <dbReference type="ChEBI" id="CHEBI:29105"/>
    </ligand>
</feature>
<keyword evidence="1 4" id="KW-0479">Metal-binding</keyword>
<dbReference type="Proteomes" id="UP000193010">
    <property type="component" value="Unassembled WGS sequence"/>
</dbReference>
<dbReference type="HAMAP" id="MF_01696">
    <property type="entry name" value="MshB"/>
    <property type="match status" value="1"/>
</dbReference>
<organism evidence="5 6">
    <name type="scientific">Mycobacterium florentinum</name>
    <dbReference type="NCBI Taxonomy" id="292462"/>
    <lineage>
        <taxon>Bacteria</taxon>
        <taxon>Bacillati</taxon>
        <taxon>Actinomycetota</taxon>
        <taxon>Actinomycetes</taxon>
        <taxon>Mycobacteriales</taxon>
        <taxon>Mycobacteriaceae</taxon>
        <taxon>Mycobacterium</taxon>
        <taxon>Mycobacterium simiae complex</taxon>
    </lineage>
</organism>
<protein>
    <recommendedName>
        <fullName evidence="4">1D-myo-inositol 2-acetamido-2-deoxy-alpha-D-glucopyranoside deacetylase</fullName>
        <shortName evidence="4">GlcNAc-Ins deacetylase</shortName>
        <ecNumber evidence="4">3.5.1.103</ecNumber>
    </recommendedName>
    <alternativeName>
        <fullName evidence="4">N-acetyl-1-D-myo-inositol-2-amino-2-deoxy-alpha-D-glucopyranoside deacetylase</fullName>
    </alternativeName>
</protein>
<dbReference type="AlphaFoldDB" id="A0A1X1UEX7"/>
<dbReference type="Gene3D" id="3.40.50.10320">
    <property type="entry name" value="LmbE-like"/>
    <property type="match status" value="1"/>
</dbReference>
<dbReference type="InterPro" id="IPR017810">
    <property type="entry name" value="Mycothiol_biosynthesis_MshB"/>
</dbReference>
<evidence type="ECO:0000256" key="4">
    <source>
        <dbReference type="HAMAP-Rule" id="MF_01696"/>
    </source>
</evidence>
<dbReference type="InterPro" id="IPR003737">
    <property type="entry name" value="GlcNAc_PI_deacetylase-related"/>
</dbReference>
<keyword evidence="6" id="KW-1185">Reference proteome</keyword>
<dbReference type="RefSeq" id="WP_085221081.1">
    <property type="nucleotide sequence ID" value="NZ_AP022576.1"/>
</dbReference>
<accession>A0A1X1UEX7</accession>
<dbReference type="Pfam" id="PF02585">
    <property type="entry name" value="PIG-L"/>
    <property type="match status" value="1"/>
</dbReference>
<comment type="catalytic activity">
    <reaction evidence="4">
        <text>1D-myo-inositol 2-acetamido-2-deoxy-alpha-D-glucopyranoside + H2O = 1D-myo-inositol 2-amino-2-deoxy-alpha-D-glucopyranoside + acetate</text>
        <dbReference type="Rhea" id="RHEA:26180"/>
        <dbReference type="ChEBI" id="CHEBI:15377"/>
        <dbReference type="ChEBI" id="CHEBI:30089"/>
        <dbReference type="ChEBI" id="CHEBI:52442"/>
        <dbReference type="ChEBI" id="CHEBI:58886"/>
        <dbReference type="EC" id="3.5.1.103"/>
    </reaction>
</comment>
<feature type="binding site" evidence="4">
    <location>
        <position position="16"/>
    </location>
    <ligand>
        <name>Zn(2+)</name>
        <dbReference type="ChEBI" id="CHEBI:29105"/>
    </ligand>
</feature>
<dbReference type="EMBL" id="LQOV01000007">
    <property type="protein sequence ID" value="ORV55288.1"/>
    <property type="molecule type" value="Genomic_DNA"/>
</dbReference>
<dbReference type="GO" id="GO:0010125">
    <property type="term" value="P:mycothiol biosynthetic process"/>
    <property type="evidence" value="ECO:0007669"/>
    <property type="project" value="UniProtKB-UniRule"/>
</dbReference>
<feature type="binding site" evidence="4">
    <location>
        <position position="147"/>
    </location>
    <ligand>
        <name>Zn(2+)</name>
        <dbReference type="ChEBI" id="CHEBI:29105"/>
    </ligand>
</feature>
<comment type="cofactor">
    <cofactor evidence="4">
        <name>Zn(2+)</name>
        <dbReference type="ChEBI" id="CHEBI:29105"/>
    </cofactor>
    <text evidence="4">Binds 1 zinc ion per subunit.</text>
</comment>
<dbReference type="EC" id="3.5.1.103" evidence="4"/>
<evidence type="ECO:0000256" key="2">
    <source>
        <dbReference type="ARBA" id="ARBA00022801"/>
    </source>
</evidence>
<comment type="caution">
    <text evidence="5">The sequence shown here is derived from an EMBL/GenBank/DDBJ whole genome shotgun (WGS) entry which is preliminary data.</text>
</comment>
<dbReference type="SUPFAM" id="SSF102588">
    <property type="entry name" value="LmbE-like"/>
    <property type="match status" value="1"/>
</dbReference>